<dbReference type="InterPro" id="IPR000601">
    <property type="entry name" value="PKD_dom"/>
</dbReference>
<keyword evidence="10 17" id="KW-0378">Hydrolase</keyword>
<evidence type="ECO:0000256" key="15">
    <source>
        <dbReference type="ARBA" id="ARBA00023145"/>
    </source>
</evidence>
<reference evidence="18" key="1">
    <citation type="journal article" date="2019" name="Int. J. Syst. Evol. Microbiol.">
        <title>The Global Catalogue of Microorganisms (GCM) 10K type strain sequencing project: providing services to taxonomists for standard genome sequencing and annotation.</title>
        <authorList>
            <consortium name="The Broad Institute Genomics Platform"/>
            <consortium name="The Broad Institute Genome Sequencing Center for Infectious Disease"/>
            <person name="Wu L."/>
            <person name="Ma J."/>
        </authorList>
    </citation>
    <scope>NUCLEOTIDE SEQUENCE [LARGE SCALE GENOMIC DNA]</scope>
    <source>
        <strain evidence="18">JCM 17695</strain>
    </source>
</reference>
<evidence type="ECO:0000256" key="3">
    <source>
        <dbReference type="ARBA" id="ARBA00001947"/>
    </source>
</evidence>
<comment type="cofactor">
    <cofactor evidence="2">
        <name>Ca(2+)</name>
        <dbReference type="ChEBI" id="CHEBI:29108"/>
    </cofactor>
</comment>
<evidence type="ECO:0000313" key="18">
    <source>
        <dbReference type="Proteomes" id="UP001596512"/>
    </source>
</evidence>
<keyword evidence="7" id="KW-0645">Protease</keyword>
<organism evidence="17 18">
    <name type="scientific">Actinokineospora soli</name>
    <dbReference type="NCBI Taxonomy" id="1048753"/>
    <lineage>
        <taxon>Bacteria</taxon>
        <taxon>Bacillati</taxon>
        <taxon>Actinomycetota</taxon>
        <taxon>Actinomycetes</taxon>
        <taxon>Pseudonocardiales</taxon>
        <taxon>Pseudonocardiaceae</taxon>
        <taxon>Actinokineospora</taxon>
    </lineage>
</organism>
<protein>
    <recommendedName>
        <fullName evidence="5">microbial collagenase</fullName>
        <ecNumber evidence="5">3.4.24.3</ecNumber>
    </recommendedName>
</protein>
<dbReference type="CDD" id="cd00146">
    <property type="entry name" value="PKD"/>
    <property type="match status" value="1"/>
</dbReference>
<evidence type="ECO:0000256" key="14">
    <source>
        <dbReference type="ARBA" id="ARBA00023049"/>
    </source>
</evidence>
<dbReference type="InterPro" id="IPR007280">
    <property type="entry name" value="Peptidase_C_arc/bac"/>
</dbReference>
<dbReference type="Gene3D" id="3.40.30.160">
    <property type="entry name" value="Collagenase ColT, N-terminal domain"/>
    <property type="match status" value="1"/>
</dbReference>
<keyword evidence="6" id="KW-0964">Secreted</keyword>
<accession>A0ABW2TQF3</accession>
<keyword evidence="18" id="KW-1185">Reference proteome</keyword>
<dbReference type="SMART" id="SM00089">
    <property type="entry name" value="PKD"/>
    <property type="match status" value="1"/>
</dbReference>
<dbReference type="SUPFAM" id="SSF49299">
    <property type="entry name" value="PKD domain"/>
    <property type="match status" value="1"/>
</dbReference>
<proteinExistence type="predicted"/>
<keyword evidence="8" id="KW-0479">Metal-binding</keyword>
<dbReference type="InterPro" id="IPR035986">
    <property type="entry name" value="PKD_dom_sf"/>
</dbReference>
<dbReference type="Proteomes" id="UP001596512">
    <property type="component" value="Unassembled WGS sequence"/>
</dbReference>
<dbReference type="Pfam" id="PF01752">
    <property type="entry name" value="Peptidase_M9"/>
    <property type="match status" value="1"/>
</dbReference>
<dbReference type="PROSITE" id="PS50093">
    <property type="entry name" value="PKD"/>
    <property type="match status" value="1"/>
</dbReference>
<dbReference type="Gene3D" id="2.60.40.10">
    <property type="entry name" value="Immunoglobulins"/>
    <property type="match status" value="1"/>
</dbReference>
<feature type="domain" description="PKD" evidence="16">
    <location>
        <begin position="564"/>
        <end position="644"/>
    </location>
</feature>
<evidence type="ECO:0000256" key="4">
    <source>
        <dbReference type="ARBA" id="ARBA00004613"/>
    </source>
</evidence>
<comment type="caution">
    <text evidence="17">The sequence shown here is derived from an EMBL/GenBank/DDBJ whole genome shotgun (WGS) entry which is preliminary data.</text>
</comment>
<keyword evidence="12" id="KW-0106">Calcium</keyword>
<dbReference type="Gene3D" id="1.10.390.20">
    <property type="match status" value="1"/>
</dbReference>
<evidence type="ECO:0000256" key="10">
    <source>
        <dbReference type="ARBA" id="ARBA00022801"/>
    </source>
</evidence>
<evidence type="ECO:0000313" key="17">
    <source>
        <dbReference type="EMBL" id="MFC7615611.1"/>
    </source>
</evidence>
<name>A0ABW2TQF3_9PSEU</name>
<evidence type="ECO:0000256" key="7">
    <source>
        <dbReference type="ARBA" id="ARBA00022670"/>
    </source>
</evidence>
<evidence type="ECO:0000256" key="1">
    <source>
        <dbReference type="ARBA" id="ARBA00000424"/>
    </source>
</evidence>
<dbReference type="Gene3D" id="2.60.120.380">
    <property type="match status" value="1"/>
</dbReference>
<keyword evidence="14" id="KW-0482">Metalloprotease</keyword>
<comment type="subcellular location">
    <subcellularLocation>
        <location evidence="4">Secreted</location>
    </subcellularLocation>
</comment>
<dbReference type="InterPro" id="IPR013661">
    <property type="entry name" value="Peptidase_M9_N_dom"/>
</dbReference>
<keyword evidence="9" id="KW-0732">Signal</keyword>
<keyword evidence="11" id="KW-0862">Zinc</keyword>
<evidence type="ECO:0000256" key="13">
    <source>
        <dbReference type="ARBA" id="ARBA00023026"/>
    </source>
</evidence>
<dbReference type="Pfam" id="PF18911">
    <property type="entry name" value="PKD_4"/>
    <property type="match status" value="1"/>
</dbReference>
<dbReference type="EMBL" id="JBHTEY010000004">
    <property type="protein sequence ID" value="MFC7615611.1"/>
    <property type="molecule type" value="Genomic_DNA"/>
</dbReference>
<dbReference type="PANTHER" id="PTHR13062:SF9">
    <property type="entry name" value="MICROBIAL COLLAGENASE"/>
    <property type="match status" value="1"/>
</dbReference>
<dbReference type="Pfam" id="PF08453">
    <property type="entry name" value="Peptidase_M9_N"/>
    <property type="match status" value="1"/>
</dbReference>
<keyword evidence="13" id="KW-0843">Virulence</keyword>
<evidence type="ECO:0000256" key="2">
    <source>
        <dbReference type="ARBA" id="ARBA00001913"/>
    </source>
</evidence>
<evidence type="ECO:0000259" key="16">
    <source>
        <dbReference type="PROSITE" id="PS50093"/>
    </source>
</evidence>
<dbReference type="GO" id="GO:0004222">
    <property type="term" value="F:metalloendopeptidase activity"/>
    <property type="evidence" value="ECO:0007669"/>
    <property type="project" value="UniProtKB-EC"/>
</dbReference>
<evidence type="ECO:0000256" key="6">
    <source>
        <dbReference type="ARBA" id="ARBA00022525"/>
    </source>
</evidence>
<gene>
    <name evidence="17" type="ORF">ACFQV2_21000</name>
</gene>
<keyword evidence="15" id="KW-0865">Zymogen</keyword>
<dbReference type="InterPro" id="IPR022409">
    <property type="entry name" value="PKD/Chitinase_dom"/>
</dbReference>
<evidence type="ECO:0000256" key="11">
    <source>
        <dbReference type="ARBA" id="ARBA00022833"/>
    </source>
</evidence>
<evidence type="ECO:0000256" key="12">
    <source>
        <dbReference type="ARBA" id="ARBA00022837"/>
    </source>
</evidence>
<dbReference type="InterPro" id="IPR002169">
    <property type="entry name" value="Peptidase_M9A/M9B"/>
</dbReference>
<dbReference type="Pfam" id="PF04151">
    <property type="entry name" value="PPC"/>
    <property type="match status" value="1"/>
</dbReference>
<dbReference type="EC" id="3.4.24.3" evidence="5"/>
<sequence length="755" mass="81457">MAQRPPLPSSTKAHRVDYDLAPAAASDCGIVGLTGAALADKVASSPMSCVNALFLLTGADARSTFSESQMITVAERLRSAGATYPGDDSTGAARLTLFLRAGYYVHYYDPTVGQYGPALTTATRSALDTYFAAPRAFDVSQGNGTVLGEAVTLVDSADLGARYLHVVQRLLTSYHTGYNQFPSMVNAVNSVYTVLFRGHYRPEFLPAVTTDLLATLRDFAQRNVSLLSGPQSFLTSNAGRELARFLQYDSLRATVRPMVQQLFGISSIRGATAPLWVGLAEMADAYDKANCSAYGTCDLQAKLAAEILPITHTCASTLRIRAQEMTSAQLTQTCSSLLNQDAYFHSVAKDPGPVTGDRNTSLEVVVYNSSTDYRTYAGAMWGIDTNNGGMYLEGDPSATGNQARFIAYEAEWLRPAFAIWNLNHEYTHYLDGRFNLHGDFDSNVTTPTVWWIEGFAEYVSYSYRDTTYTEAITEAGKRTYALSTLFGTTYNHDTMRVYRWGYLAVRYMIQSHRADVDTVLGHYRRGDWNSARAFLTGTVGSRYDSDWYSWLSQCATGQCGGTGANQPPTADFTSAVSGRTATFTDRSTDPDGTITARRWDFGDGTSSTATSPGHTYAADGTYTVTLRVTDSGGLTATTSRAVTIGTGECTGADTRLLGNGCVRSNRSATASGYDYMYVLLPAGTSQLRITSSGGTGNCDLYYSPSSWATTTTATHRSTASGNTESITVSGPPSGYVYVSLRGNTSCSGVAVTARY</sequence>
<dbReference type="PANTHER" id="PTHR13062">
    <property type="entry name" value="COLLAGENASE"/>
    <property type="match status" value="1"/>
</dbReference>
<dbReference type="PRINTS" id="PR00931">
    <property type="entry name" value="MICOLLPTASE"/>
</dbReference>
<comment type="catalytic activity">
    <reaction evidence="1">
        <text>Digestion of native collagen in the triple helical region at Xaa-|-Gly bonds. With synthetic peptides, a preference is shown for Gly at P3 and P1', Pro and Ala at P2 and P2', and hydroxyproline, Ala or Arg at P3'.</text>
        <dbReference type="EC" id="3.4.24.3"/>
    </reaction>
</comment>
<evidence type="ECO:0000256" key="9">
    <source>
        <dbReference type="ARBA" id="ARBA00022729"/>
    </source>
</evidence>
<comment type="cofactor">
    <cofactor evidence="3">
        <name>Zn(2+)</name>
        <dbReference type="ChEBI" id="CHEBI:29105"/>
    </cofactor>
</comment>
<dbReference type="InterPro" id="IPR013783">
    <property type="entry name" value="Ig-like_fold"/>
</dbReference>
<evidence type="ECO:0000256" key="8">
    <source>
        <dbReference type="ARBA" id="ARBA00022723"/>
    </source>
</evidence>
<evidence type="ECO:0000256" key="5">
    <source>
        <dbReference type="ARBA" id="ARBA00012653"/>
    </source>
</evidence>